<keyword evidence="3 5" id="KW-0547">Nucleotide-binding</keyword>
<dbReference type="NCBIfam" id="NF003742">
    <property type="entry name" value="PRK05339.1"/>
    <property type="match status" value="1"/>
</dbReference>
<dbReference type="GO" id="GO:0016776">
    <property type="term" value="F:phosphotransferase activity, phosphate group as acceptor"/>
    <property type="evidence" value="ECO:0007669"/>
    <property type="project" value="UniProtKB-UniRule"/>
</dbReference>
<dbReference type="Proteomes" id="UP000289200">
    <property type="component" value="Unassembled WGS sequence"/>
</dbReference>
<dbReference type="GO" id="GO:0043531">
    <property type="term" value="F:ADP binding"/>
    <property type="evidence" value="ECO:0007669"/>
    <property type="project" value="UniProtKB-UniRule"/>
</dbReference>
<gene>
    <name evidence="6" type="primary">yqfL</name>
    <name evidence="6" type="ORF">RHODGE_RHODGE_00152</name>
</gene>
<name>A0A3S4AXU4_9BRAD</name>
<evidence type="ECO:0000256" key="2">
    <source>
        <dbReference type="ARBA" id="ARBA00022679"/>
    </source>
</evidence>
<dbReference type="EC" id="2.7.11.32" evidence="5"/>
<reference evidence="7" key="1">
    <citation type="submission" date="2018-10" db="EMBL/GenBank/DDBJ databases">
        <authorList>
            <person name="Peiro R."/>
            <person name="Begona"/>
            <person name="Cbmso G."/>
            <person name="Lopez M."/>
            <person name="Gonzalez S."/>
            <person name="Sacristan E."/>
            <person name="Castillo E."/>
        </authorList>
    </citation>
    <scope>NUCLEOTIDE SEQUENCE [LARGE SCALE GENOMIC DNA]</scope>
</reference>
<dbReference type="PANTHER" id="PTHR31756:SF3">
    <property type="entry name" value="PYRUVATE, PHOSPHATE DIKINASE REGULATORY PROTEIN 1, CHLOROPLASTIC"/>
    <property type="match status" value="1"/>
</dbReference>
<dbReference type="EC" id="2.7.4.27" evidence="5"/>
<keyword evidence="4 5" id="KW-0418">Kinase</keyword>
<feature type="binding site" evidence="5">
    <location>
        <begin position="153"/>
        <end position="160"/>
    </location>
    <ligand>
        <name>ADP</name>
        <dbReference type="ChEBI" id="CHEBI:456216"/>
    </ligand>
</feature>
<dbReference type="AlphaFoldDB" id="A0A3S4AXU4"/>
<dbReference type="GO" id="GO:0004674">
    <property type="term" value="F:protein serine/threonine kinase activity"/>
    <property type="evidence" value="ECO:0007669"/>
    <property type="project" value="UniProtKB-UniRule"/>
</dbReference>
<keyword evidence="6" id="KW-0670">Pyruvate</keyword>
<protein>
    <recommendedName>
        <fullName evidence="5">Putative pyruvate, phosphate dikinase regulatory protein</fullName>
        <shortName evidence="5">PPDK regulatory protein</shortName>
        <ecNumber evidence="5">2.7.11.32</ecNumber>
        <ecNumber evidence="5">2.7.4.27</ecNumber>
    </recommendedName>
</protein>
<dbReference type="PANTHER" id="PTHR31756">
    <property type="entry name" value="PYRUVATE, PHOSPHATE DIKINASE REGULATORY PROTEIN 1, CHLOROPLASTIC"/>
    <property type="match status" value="1"/>
</dbReference>
<comment type="catalytic activity">
    <reaction evidence="5">
        <text>N(tele)-phospho-L-histidyl/O-phospho-L-threonyl-[pyruvate, phosphate dikinase] + phosphate + H(+) = N(tele)-phospho-L-histidyl/L-threonyl-[pyruvate, phosphate dikinase] + diphosphate</text>
        <dbReference type="Rhea" id="RHEA:43696"/>
        <dbReference type="Rhea" id="RHEA-COMP:10650"/>
        <dbReference type="Rhea" id="RHEA-COMP:10651"/>
        <dbReference type="ChEBI" id="CHEBI:15378"/>
        <dbReference type="ChEBI" id="CHEBI:30013"/>
        <dbReference type="ChEBI" id="CHEBI:33019"/>
        <dbReference type="ChEBI" id="CHEBI:43474"/>
        <dbReference type="ChEBI" id="CHEBI:61977"/>
        <dbReference type="ChEBI" id="CHEBI:83586"/>
        <dbReference type="EC" id="2.7.4.27"/>
    </reaction>
</comment>
<evidence type="ECO:0000256" key="5">
    <source>
        <dbReference type="HAMAP-Rule" id="MF_00921"/>
    </source>
</evidence>
<dbReference type="InterPro" id="IPR005177">
    <property type="entry name" value="Kinase-pyrophosphorylase"/>
</dbReference>
<comment type="caution">
    <text evidence="6">The sequence shown here is derived from an EMBL/GenBank/DDBJ whole genome shotgun (WGS) entry which is preliminary data.</text>
</comment>
<proteinExistence type="inferred from homology"/>
<dbReference type="OrthoDB" id="9782201at2"/>
<comment type="similarity">
    <text evidence="5">Belongs to the pyruvate, phosphate/water dikinase regulatory protein family. PDRP subfamily.</text>
</comment>
<sequence>MTKPTSFFHLHLVSDSTGETLITVARAATAQYTQVSAVEHVYPAVRTAKQLDHVLAEIEQEPGVVLYTLLDETLIERLETTCRDLGLPCLSILGPVLRLFESHLGHESTPKVGAQHVLNAEYFKRIDALNYTMMHDDGQLADDLERADVVLVGVSRTSKTPTSIYLANRGVKTANIPLVPGVPPPPALETLQKPLVVGLFASPERIVAIRQNRLLGLKAHNEDDQYIDREAVTEEIVYSRRLCARRGWPLIDVTRRSIEETAAAVLALLAERRRQPEGH</sequence>
<dbReference type="GO" id="GO:0005524">
    <property type="term" value="F:ATP binding"/>
    <property type="evidence" value="ECO:0007669"/>
    <property type="project" value="InterPro"/>
</dbReference>
<evidence type="ECO:0000256" key="4">
    <source>
        <dbReference type="ARBA" id="ARBA00022777"/>
    </source>
</evidence>
<evidence type="ECO:0000256" key="3">
    <source>
        <dbReference type="ARBA" id="ARBA00022741"/>
    </source>
</evidence>
<comment type="catalytic activity">
    <reaction evidence="5">
        <text>N(tele)-phospho-L-histidyl/L-threonyl-[pyruvate, phosphate dikinase] + ADP = N(tele)-phospho-L-histidyl/O-phospho-L-threonyl-[pyruvate, phosphate dikinase] + AMP + H(+)</text>
        <dbReference type="Rhea" id="RHEA:43692"/>
        <dbReference type="Rhea" id="RHEA-COMP:10650"/>
        <dbReference type="Rhea" id="RHEA-COMP:10651"/>
        <dbReference type="ChEBI" id="CHEBI:15378"/>
        <dbReference type="ChEBI" id="CHEBI:30013"/>
        <dbReference type="ChEBI" id="CHEBI:61977"/>
        <dbReference type="ChEBI" id="CHEBI:83586"/>
        <dbReference type="ChEBI" id="CHEBI:456215"/>
        <dbReference type="ChEBI" id="CHEBI:456216"/>
        <dbReference type="EC" id="2.7.11.32"/>
    </reaction>
</comment>
<keyword evidence="2 5" id="KW-0808">Transferase</keyword>
<dbReference type="HAMAP" id="MF_00921">
    <property type="entry name" value="PDRP"/>
    <property type="match status" value="1"/>
</dbReference>
<accession>A0A3S4AXU4</accession>
<dbReference type="Pfam" id="PF03618">
    <property type="entry name" value="Kinase-PPPase"/>
    <property type="match status" value="1"/>
</dbReference>
<evidence type="ECO:0000313" key="6">
    <source>
        <dbReference type="EMBL" id="VCU06828.1"/>
    </source>
</evidence>
<organism evidence="6 7">
    <name type="scientific">Rhodoplanes serenus</name>
    <dbReference type="NCBI Taxonomy" id="200615"/>
    <lineage>
        <taxon>Bacteria</taxon>
        <taxon>Pseudomonadati</taxon>
        <taxon>Pseudomonadota</taxon>
        <taxon>Alphaproteobacteria</taxon>
        <taxon>Hyphomicrobiales</taxon>
        <taxon>Nitrobacteraceae</taxon>
        <taxon>Rhodoplanes</taxon>
    </lineage>
</organism>
<keyword evidence="7" id="KW-1185">Reference proteome</keyword>
<dbReference type="EMBL" id="UWOC01000011">
    <property type="protein sequence ID" value="VCU06828.1"/>
    <property type="molecule type" value="Genomic_DNA"/>
</dbReference>
<dbReference type="RefSeq" id="WP_129607254.1">
    <property type="nucleotide sequence ID" value="NZ_UWOC01000011.1"/>
</dbReference>
<evidence type="ECO:0000313" key="7">
    <source>
        <dbReference type="Proteomes" id="UP000289200"/>
    </source>
</evidence>
<dbReference type="InterPro" id="IPR026565">
    <property type="entry name" value="PPDK_reg"/>
</dbReference>
<keyword evidence="1 5" id="KW-0723">Serine/threonine-protein kinase</keyword>
<comment type="function">
    <text evidence="5">Bifunctional serine/threonine kinase and phosphorylase involved in the regulation of the pyruvate, phosphate dikinase (PPDK) by catalyzing its phosphorylation/dephosphorylation.</text>
</comment>
<evidence type="ECO:0000256" key="1">
    <source>
        <dbReference type="ARBA" id="ARBA00022527"/>
    </source>
</evidence>